<dbReference type="InterPro" id="IPR013424">
    <property type="entry name" value="Ice-binding_C"/>
</dbReference>
<evidence type="ECO:0008006" key="4">
    <source>
        <dbReference type="Google" id="ProtNLM"/>
    </source>
</evidence>
<dbReference type="NCBIfam" id="TIGR02595">
    <property type="entry name" value="PEP_CTERM"/>
    <property type="match status" value="1"/>
</dbReference>
<protein>
    <recommendedName>
        <fullName evidence="4">PEP-CTERM protein-sorting domain-containing protein</fullName>
    </recommendedName>
</protein>
<sequence length="751" mass="76979">MAAVLIGLTLGASAEQVRYYDADPGTDILWTNTLNWQYKPDSSWTNYAQLPESDDQVIISFGDSVEIDAAGLAVANEIDLGKYGVHGSLTTTSDGTLTTTADIMMNGSIKKTGNSEIGDPTKLINYGTNTIRTILNLASGSNRVYNAGQFSANAISLATAAETDVGGGTMMASTALFTNDVTGVVDVTANFTMASGDNSVAVLQNQGDMNVGGDVETSIGTSRITNEGTLDAANMYLGAGANGTTFFANTADGTVTTTGAMKLSEGAGAAVTMLNQGDMNVGAGFETHIGTSRITNEGTLDAANMYLGAGANGTTFFTNTATGVINVAGAQQFGNGAGSSVTFVNAGTNLVTGNIETMGNGSVTINNSGLMESTANNINIGADTVVNNSGTMTAQIDFNLSGGRVVNDGTISTVEGSATKPASVFDNGFAFENTTNGVLDLGWQLNLDAGTFTNRGMVTMGKSIYIGATASGGELTVYNAKDATIDPGGSLIMGNKAGSATATLINEGDILAGATSGMQLNHGTQTIQNKADGYIQAGILKTAMQADSVSIISNEGEILVTRGDPFGYFTSVAGTTLVHNAASGTFTVRHDMTLSEQSTAFTSITNSGTMSVGGDLSLALLGKTELVMDAGTLTLGGALVMTNGGSGLIDLNSGLLDLGALAMNLEDENVYANYSVLMSGGEIWVDGDVYDDWTDAIALGVFEYDGTDLDGELAVTFDGDHTKLYVIPEPATLGLILLSGAVLLIGRRIRK</sequence>
<accession>A0A6C2U235</accession>
<feature type="transmembrane region" description="Helical" evidence="1">
    <location>
        <begin position="724"/>
        <end position="745"/>
    </location>
</feature>
<evidence type="ECO:0000313" key="3">
    <source>
        <dbReference type="Proteomes" id="UP000366872"/>
    </source>
</evidence>
<dbReference type="AlphaFoldDB" id="A0A6C2U235"/>
<keyword evidence="1" id="KW-1133">Transmembrane helix</keyword>
<evidence type="ECO:0000256" key="1">
    <source>
        <dbReference type="SAM" id="Phobius"/>
    </source>
</evidence>
<evidence type="ECO:0000313" key="2">
    <source>
        <dbReference type="EMBL" id="VGO13641.1"/>
    </source>
</evidence>
<keyword evidence="3" id="KW-1185">Reference proteome</keyword>
<proteinExistence type="predicted"/>
<reference evidence="2 3" key="1">
    <citation type="submission" date="2019-04" db="EMBL/GenBank/DDBJ databases">
        <authorList>
            <person name="Van Vliet M D."/>
        </authorList>
    </citation>
    <scope>NUCLEOTIDE SEQUENCE [LARGE SCALE GENOMIC DNA]</scope>
    <source>
        <strain evidence="2 3">F1</strain>
    </source>
</reference>
<dbReference type="EMBL" id="CAAHFG010000001">
    <property type="protein sequence ID" value="VGO13641.1"/>
    <property type="molecule type" value="Genomic_DNA"/>
</dbReference>
<gene>
    <name evidence="2" type="ORF">PDESU_02198</name>
</gene>
<name>A0A6C2U235_PONDE</name>
<keyword evidence="1" id="KW-0472">Membrane</keyword>
<dbReference type="Proteomes" id="UP000366872">
    <property type="component" value="Unassembled WGS sequence"/>
</dbReference>
<keyword evidence="1" id="KW-0812">Transmembrane</keyword>
<organism evidence="2 3">
    <name type="scientific">Pontiella desulfatans</name>
    <dbReference type="NCBI Taxonomy" id="2750659"/>
    <lineage>
        <taxon>Bacteria</taxon>
        <taxon>Pseudomonadati</taxon>
        <taxon>Kiritimatiellota</taxon>
        <taxon>Kiritimatiellia</taxon>
        <taxon>Kiritimatiellales</taxon>
        <taxon>Pontiellaceae</taxon>
        <taxon>Pontiella</taxon>
    </lineage>
</organism>